<dbReference type="GO" id="GO:0005768">
    <property type="term" value="C:endosome"/>
    <property type="evidence" value="ECO:0007669"/>
    <property type="project" value="UniProtKB-ARBA"/>
</dbReference>
<gene>
    <name evidence="3" type="ORF">OSTQU699_LOCUS3393</name>
</gene>
<name>A0A8S1J3C4_9CHLO</name>
<dbReference type="Pfam" id="PF09325">
    <property type="entry name" value="Vps5"/>
    <property type="match status" value="1"/>
</dbReference>
<dbReference type="SMART" id="SM00312">
    <property type="entry name" value="PX"/>
    <property type="match status" value="1"/>
</dbReference>
<dbReference type="AlphaFoldDB" id="A0A8S1J3C4"/>
<evidence type="ECO:0000313" key="3">
    <source>
        <dbReference type="EMBL" id="CAD7698032.1"/>
    </source>
</evidence>
<reference evidence="3" key="1">
    <citation type="submission" date="2020-12" db="EMBL/GenBank/DDBJ databases">
        <authorList>
            <person name="Iha C."/>
        </authorList>
    </citation>
    <scope>NUCLEOTIDE SEQUENCE</scope>
</reference>
<keyword evidence="4" id="KW-1185">Reference proteome</keyword>
<dbReference type="InterPro" id="IPR015404">
    <property type="entry name" value="Vps5_C"/>
</dbReference>
<evidence type="ECO:0000259" key="2">
    <source>
        <dbReference type="PROSITE" id="PS50195"/>
    </source>
</evidence>
<dbReference type="PANTHER" id="PTHR46757:SF2">
    <property type="entry name" value="OS05G0346100 PROTEIN"/>
    <property type="match status" value="1"/>
</dbReference>
<dbReference type="Pfam" id="PF00787">
    <property type="entry name" value="PX"/>
    <property type="match status" value="1"/>
</dbReference>
<dbReference type="GO" id="GO:0035091">
    <property type="term" value="F:phosphatidylinositol binding"/>
    <property type="evidence" value="ECO:0007669"/>
    <property type="project" value="InterPro"/>
</dbReference>
<dbReference type="PANTHER" id="PTHR46757">
    <property type="entry name" value="SORTING NEXIN-RELATED"/>
    <property type="match status" value="1"/>
</dbReference>
<dbReference type="EMBL" id="CAJHUC010000744">
    <property type="protein sequence ID" value="CAD7698032.1"/>
    <property type="molecule type" value="Genomic_DNA"/>
</dbReference>
<dbReference type="InterPro" id="IPR001683">
    <property type="entry name" value="PX_dom"/>
</dbReference>
<sequence>MLASSGGAEEAVQDPLSRALDQQVPEAPEAVTDPLARKARAPTGPITLDFGSSTLSKDSQDSDEPEVDDAGLQTYASYGQLVGPPSYEESVLYDSVVNASNGPGGSASDATVAAKPALNVSVTDPQRREQSGVFGMQSGYMQYKVVTKSTLSSYKSPECVVRRRFREFVALDQLLKAKFRGYFIPPRPEKNAVEGQRMKDGFIEERRSSLEKYLCRLAAHPEIGPSEEMRLFLETEAELASDINWLMLQPPQQSFLEGAARLPKQLFGKEGVPQPAEVLQPAKKSADIMRMMREGMQGFKNELYALVDMPEDEKELRCQTKLLEMMWDQLSDTSRVAEKLVKKFERMGAVYGDLGLSFIKLSKYEEIEGSERARFTDTVSCARALSCDTKQCGIALVRLARLARKVTNKMAQDLGELHDYMYFMPSVQRALATREQAMLTLQTLQSQQVAKEKAVEDMEGGGERPVTGDRGKLRRMETMKSEIAGLESSVMAAKAEYEKIKAVNFQEVERFKAQKAADFTEMLCSLACVQAAYAERSAEVWASVARELGATEQQVAESRAGMPNRGIRCETGLMGR</sequence>
<dbReference type="Proteomes" id="UP000708148">
    <property type="component" value="Unassembled WGS sequence"/>
</dbReference>
<accession>A0A8S1J3C4</accession>
<dbReference type="Gene3D" id="3.30.1520.10">
    <property type="entry name" value="Phox-like domain"/>
    <property type="match status" value="1"/>
</dbReference>
<protein>
    <recommendedName>
        <fullName evidence="2">PX domain-containing protein</fullName>
    </recommendedName>
</protein>
<dbReference type="PROSITE" id="PS50195">
    <property type="entry name" value="PX"/>
    <property type="match status" value="1"/>
</dbReference>
<dbReference type="InterPro" id="IPR027267">
    <property type="entry name" value="AH/BAR_dom_sf"/>
</dbReference>
<organism evidence="3 4">
    <name type="scientific">Ostreobium quekettii</name>
    <dbReference type="NCBI Taxonomy" id="121088"/>
    <lineage>
        <taxon>Eukaryota</taxon>
        <taxon>Viridiplantae</taxon>
        <taxon>Chlorophyta</taxon>
        <taxon>core chlorophytes</taxon>
        <taxon>Ulvophyceae</taxon>
        <taxon>TCBD clade</taxon>
        <taxon>Bryopsidales</taxon>
        <taxon>Ostreobineae</taxon>
        <taxon>Ostreobiaceae</taxon>
        <taxon>Ostreobium</taxon>
    </lineage>
</organism>
<dbReference type="SUPFAM" id="SSF103657">
    <property type="entry name" value="BAR/IMD domain-like"/>
    <property type="match status" value="1"/>
</dbReference>
<evidence type="ECO:0000313" key="4">
    <source>
        <dbReference type="Proteomes" id="UP000708148"/>
    </source>
</evidence>
<dbReference type="InterPro" id="IPR036871">
    <property type="entry name" value="PX_dom_sf"/>
</dbReference>
<dbReference type="OrthoDB" id="271164at2759"/>
<evidence type="ECO:0000256" key="1">
    <source>
        <dbReference type="SAM" id="MobiDB-lite"/>
    </source>
</evidence>
<feature type="region of interest" description="Disordered" evidence="1">
    <location>
        <begin position="1"/>
        <end position="68"/>
    </location>
</feature>
<proteinExistence type="predicted"/>
<feature type="domain" description="PX" evidence="2">
    <location>
        <begin position="121"/>
        <end position="240"/>
    </location>
</feature>
<dbReference type="Gene3D" id="1.20.1270.60">
    <property type="entry name" value="Arfaptin homology (AH) domain/BAR domain"/>
    <property type="match status" value="1"/>
</dbReference>
<dbReference type="InterPro" id="IPR044279">
    <property type="entry name" value="SNX2A/B"/>
</dbReference>
<dbReference type="CDD" id="cd07596">
    <property type="entry name" value="BAR_SNX"/>
    <property type="match status" value="1"/>
</dbReference>
<dbReference type="SUPFAM" id="SSF64268">
    <property type="entry name" value="PX domain"/>
    <property type="match status" value="1"/>
</dbReference>
<comment type="caution">
    <text evidence="3">The sequence shown here is derived from an EMBL/GenBank/DDBJ whole genome shotgun (WGS) entry which is preliminary data.</text>
</comment>